<dbReference type="STRING" id="1121302.SAMN02745163_03860"/>
<protein>
    <recommendedName>
        <fullName evidence="14">ATP-dependent helicase/deoxyribonuclease subunit B</fullName>
        <ecNumber evidence="14">3.1.-.-</ecNumber>
    </recommendedName>
    <alternativeName>
        <fullName evidence="14">ATP-dependent helicase/nuclease subunit AddB</fullName>
    </alternativeName>
</protein>
<evidence type="ECO:0000256" key="5">
    <source>
        <dbReference type="ARBA" id="ARBA00022763"/>
    </source>
</evidence>
<dbReference type="GO" id="GO:0051539">
    <property type="term" value="F:4 iron, 4 sulfur cluster binding"/>
    <property type="evidence" value="ECO:0007669"/>
    <property type="project" value="UniProtKB-KW"/>
</dbReference>
<dbReference type="InterPro" id="IPR027417">
    <property type="entry name" value="P-loop_NTPase"/>
</dbReference>
<keyword evidence="8 14" id="KW-0269">Exonuclease</keyword>
<dbReference type="OrthoDB" id="9758506at2"/>
<evidence type="ECO:0000256" key="6">
    <source>
        <dbReference type="ARBA" id="ARBA00022801"/>
    </source>
</evidence>
<keyword evidence="9 14" id="KW-0067">ATP-binding</keyword>
<dbReference type="GO" id="GO:0046872">
    <property type="term" value="F:metal ion binding"/>
    <property type="evidence" value="ECO:0007669"/>
    <property type="project" value="UniProtKB-KW"/>
</dbReference>
<dbReference type="Proteomes" id="UP000184310">
    <property type="component" value="Unassembled WGS sequence"/>
</dbReference>
<evidence type="ECO:0000256" key="3">
    <source>
        <dbReference type="ARBA" id="ARBA00022723"/>
    </source>
</evidence>
<comment type="miscellaneous">
    <text evidence="14">Despite having conserved helicase domains, this subunit does not have helicase activity.</text>
</comment>
<evidence type="ECO:0000256" key="7">
    <source>
        <dbReference type="ARBA" id="ARBA00022806"/>
    </source>
</evidence>
<dbReference type="PANTHER" id="PTHR30591:SF1">
    <property type="entry name" value="RECBCD ENZYME SUBUNIT RECC"/>
    <property type="match status" value="1"/>
</dbReference>
<feature type="binding site" evidence="14">
    <location>
        <position position="1115"/>
    </location>
    <ligand>
        <name>[4Fe-4S] cluster</name>
        <dbReference type="ChEBI" id="CHEBI:49883"/>
    </ligand>
</feature>
<feature type="binding site" evidence="14">
    <location>
        <position position="1106"/>
    </location>
    <ligand>
        <name>[4Fe-4S] cluster</name>
        <dbReference type="ChEBI" id="CHEBI:49883"/>
    </ligand>
</feature>
<dbReference type="Pfam" id="PF12705">
    <property type="entry name" value="PDDEXK_1"/>
    <property type="match status" value="1"/>
</dbReference>
<feature type="binding site" evidence="14">
    <location>
        <position position="787"/>
    </location>
    <ligand>
        <name>[4Fe-4S] cluster</name>
        <dbReference type="ChEBI" id="CHEBI:49883"/>
    </ligand>
</feature>
<evidence type="ECO:0000313" key="17">
    <source>
        <dbReference type="EMBL" id="SHK47480.1"/>
    </source>
</evidence>
<evidence type="ECO:0000256" key="4">
    <source>
        <dbReference type="ARBA" id="ARBA00022741"/>
    </source>
</evidence>
<comment type="function">
    <text evidence="14">The heterodimer acts as both an ATP-dependent DNA helicase and an ATP-dependent, dual-direction single-stranded exonuclease. Recognizes the chi site generating a DNA molecule suitable for the initiation of homologous recombination. The AddB subunit has 5' -&gt; 3' nuclease activity but not helicase activity.</text>
</comment>
<dbReference type="Gene3D" id="6.10.140.1030">
    <property type="match status" value="1"/>
</dbReference>
<organism evidence="17 18">
    <name type="scientific">Clostridium cavendishii DSM 21758</name>
    <dbReference type="NCBI Taxonomy" id="1121302"/>
    <lineage>
        <taxon>Bacteria</taxon>
        <taxon>Bacillati</taxon>
        <taxon>Bacillota</taxon>
        <taxon>Clostridia</taxon>
        <taxon>Eubacteriales</taxon>
        <taxon>Clostridiaceae</taxon>
        <taxon>Clostridium</taxon>
    </lineage>
</organism>
<dbReference type="HAMAP" id="MF_01452">
    <property type="entry name" value="AddB_type1"/>
    <property type="match status" value="1"/>
</dbReference>
<reference evidence="17 18" key="1">
    <citation type="submission" date="2016-11" db="EMBL/GenBank/DDBJ databases">
        <authorList>
            <person name="Jaros S."/>
            <person name="Januszkiewicz K."/>
            <person name="Wedrychowicz H."/>
        </authorList>
    </citation>
    <scope>NUCLEOTIDE SEQUENCE [LARGE SCALE GENOMIC DNA]</scope>
    <source>
        <strain evidence="17 18">DSM 21758</strain>
    </source>
</reference>
<name>A0A1M6SS68_9CLOT</name>
<dbReference type="GO" id="GO:0003690">
    <property type="term" value="F:double-stranded DNA binding"/>
    <property type="evidence" value="ECO:0007669"/>
    <property type="project" value="UniProtKB-UniRule"/>
</dbReference>
<keyword evidence="18" id="KW-1185">Reference proteome</keyword>
<evidence type="ECO:0000259" key="15">
    <source>
        <dbReference type="Pfam" id="PF12705"/>
    </source>
</evidence>
<accession>A0A1M6SS68</accession>
<dbReference type="GO" id="GO:0000724">
    <property type="term" value="P:double-strand break repair via homologous recombination"/>
    <property type="evidence" value="ECO:0007669"/>
    <property type="project" value="UniProtKB-UniRule"/>
</dbReference>
<comment type="subunit">
    <text evidence="14">Heterodimer of AddA and AddB.</text>
</comment>
<evidence type="ECO:0000256" key="10">
    <source>
        <dbReference type="ARBA" id="ARBA00023004"/>
    </source>
</evidence>
<keyword evidence="10 14" id="KW-0408">Iron</keyword>
<keyword evidence="7 14" id="KW-0347">Helicase</keyword>
<keyword evidence="6 14" id="KW-0378">Hydrolase</keyword>
<evidence type="ECO:0000256" key="2">
    <source>
        <dbReference type="ARBA" id="ARBA00022722"/>
    </source>
</evidence>
<dbReference type="GO" id="GO:0008409">
    <property type="term" value="F:5'-3' exonuclease activity"/>
    <property type="evidence" value="ECO:0007669"/>
    <property type="project" value="UniProtKB-UniRule"/>
</dbReference>
<keyword evidence="11 14" id="KW-0411">Iron-sulfur</keyword>
<evidence type="ECO:0000256" key="9">
    <source>
        <dbReference type="ARBA" id="ARBA00022840"/>
    </source>
</evidence>
<dbReference type="AlphaFoldDB" id="A0A1M6SS68"/>
<evidence type="ECO:0000313" key="18">
    <source>
        <dbReference type="Proteomes" id="UP000184310"/>
    </source>
</evidence>
<evidence type="ECO:0000256" key="11">
    <source>
        <dbReference type="ARBA" id="ARBA00023014"/>
    </source>
</evidence>
<keyword evidence="2 14" id="KW-0540">Nuclease</keyword>
<evidence type="ECO:0000259" key="16">
    <source>
        <dbReference type="Pfam" id="PF21445"/>
    </source>
</evidence>
<evidence type="ECO:0000256" key="8">
    <source>
        <dbReference type="ARBA" id="ARBA00022839"/>
    </source>
</evidence>
<keyword evidence="3 14" id="KW-0479">Metal-binding</keyword>
<sequence length="1156" mass="134584">MGLRIIYGRAGSGKSTYCINEIKNKIETNDKKNRLLLIVPEQFTFETENKLLKVASEKSVLRAEVLSFKRLAHRIFNQCGGLKHKSIKDAGKSMLIHKILEDENKNMQIFNIASKKQGFIDIISKTITEFKKYNITQEILSDTISNIQEEELRFKLQDLKLLYNDFNKRIEDKYIDTDDELTLLSKVLDTCELYDGAEIWVDEFTTFTPQQMEVLVKLMKRAKQVNITLSIDVQSKSYSETDLFNVTKSTEKRLIRAIEENGIGFSGYVDLNEEHTIKFKNKYELSHIENYFYNYPFIRYEGRNERVRIYKANNNYDEIEFVSKDILRLVRDKGYRFRDIAIVCRNIDSYEKIASVILNQYNIPCYIDKKRDVVSNPLIVLITSTFEILSSNWSYESVFKYLKSGLTGIETEYIDILENYILAHGIRGAKWNQEWSYYSTSFKQEEISEEEKQRLVFINEIKDEIKLPLDKLYSKVKGNHTLKDMCIALYEFLIELKVIERVEALVNEFDEKGIVDKAKEYSQVLDIVMEVLDQAVDVLGDENVNIKKFIKILNVGFDKYEMGLIPIALDQVTIGDIARIKSKGVKALYIIGANDGIIPSSNKDEGILSDRDRGILKDNGIMLASDTKTKVFEEQFLVYTALTIASNYLVITYPLADFEGKSLRPSIIIHRLKKILPNLVEESDLVKVDRLKDKFEDIIAPYPTFNKLINNIRLEFENHKVEDYWSDVYSWYMKREEWRKKGDRMFKGLTYTNKAENFSKEKAKLLYSNEHGRLMFSVSRLEKYANCPFSYYIQYGLKAKDRKIYEFNAPDIGSFMHDILDKFTENVKNNNLKWSELNSENCREIINKLVDDTIDGNKESILNSSKRYRYFTDRFKRIITKSVTIISEQMRRTDFEIFKNEFDFGNYKDSNPIKLTLPSGEEVFLTGRIDRIDTLDVNGLTYIRIIDYKSGAKKFDLNQLYCGIQIQLLVYLDALIKNSKTLIKNQSIPGAILYFRIDDPIIKSSKNLSDEEIKKRVLKELKLDGLIIRDAEIVRSMDKDIDGYSLIIPARINSDGSLGKNKSLITEEQFDMLRNYVNLKMIELCDEMISGNIIIEPIKNNKDTACKYCDYTHICQFDTSIKDNNFKLIRKRTEDEIWEDIAAKTGKLIGGKEDGN</sequence>
<evidence type="ECO:0000256" key="1">
    <source>
        <dbReference type="ARBA" id="ARBA00022485"/>
    </source>
</evidence>
<evidence type="ECO:0000256" key="13">
    <source>
        <dbReference type="ARBA" id="ARBA00023204"/>
    </source>
</evidence>
<keyword evidence="1 14" id="KW-0004">4Fe-4S</keyword>
<comment type="similarity">
    <text evidence="14">Belongs to the helicase family. AddB/RexB type 1 subfamily.</text>
</comment>
<dbReference type="Gene3D" id="3.90.320.10">
    <property type="match status" value="1"/>
</dbReference>
<dbReference type="InterPro" id="IPR049035">
    <property type="entry name" value="ADDB_N"/>
</dbReference>
<dbReference type="EC" id="3.1.-.-" evidence="14"/>
<gene>
    <name evidence="14" type="primary">addB</name>
    <name evidence="17" type="ORF">SAMN02745163_03860</name>
</gene>
<dbReference type="EMBL" id="FQZB01000018">
    <property type="protein sequence ID" value="SHK47480.1"/>
    <property type="molecule type" value="Genomic_DNA"/>
</dbReference>
<dbReference type="SUPFAM" id="SSF52540">
    <property type="entry name" value="P-loop containing nucleoside triphosphate hydrolases"/>
    <property type="match status" value="2"/>
</dbReference>
<dbReference type="RefSeq" id="WP_072991950.1">
    <property type="nucleotide sequence ID" value="NZ_FQZB01000018.1"/>
</dbReference>
<dbReference type="GO" id="GO:0005524">
    <property type="term" value="F:ATP binding"/>
    <property type="evidence" value="ECO:0007669"/>
    <property type="project" value="UniProtKB-UniRule"/>
</dbReference>
<dbReference type="Gene3D" id="3.40.50.300">
    <property type="entry name" value="P-loop containing nucleotide triphosphate hydrolases"/>
    <property type="match status" value="3"/>
</dbReference>
<evidence type="ECO:0000256" key="12">
    <source>
        <dbReference type="ARBA" id="ARBA00023125"/>
    </source>
</evidence>
<dbReference type="PANTHER" id="PTHR30591">
    <property type="entry name" value="RECBCD ENZYME SUBUNIT RECC"/>
    <property type="match status" value="1"/>
</dbReference>
<keyword evidence="4 14" id="KW-0547">Nucleotide-binding</keyword>
<dbReference type="InterPro" id="IPR038726">
    <property type="entry name" value="PDDEXK_AddAB-type"/>
</dbReference>
<comment type="cofactor">
    <cofactor evidence="14">
        <name>Mg(2+)</name>
        <dbReference type="ChEBI" id="CHEBI:18420"/>
    </cofactor>
</comment>
<comment type="cofactor">
    <cofactor evidence="14">
        <name>[4Fe-4S] cluster</name>
        <dbReference type="ChEBI" id="CHEBI:49883"/>
    </cofactor>
    <text evidence="14">Binds 1 [4Fe-4S] cluster.</text>
</comment>
<feature type="domain" description="PD-(D/E)XK endonuclease-like" evidence="15">
    <location>
        <begin position="776"/>
        <end position="1116"/>
    </location>
</feature>
<keyword evidence="5 14" id="KW-0227">DNA damage</keyword>
<dbReference type="InterPro" id="IPR011604">
    <property type="entry name" value="PDDEXK-like_dom_sf"/>
</dbReference>
<proteinExistence type="inferred from homology"/>
<dbReference type="InterPro" id="IPR014140">
    <property type="entry name" value="DNA_helicase_suAddB"/>
</dbReference>
<feature type="domain" description="ATP-dependent helicase/deoxyribonuclease subunit B N-terminal" evidence="16">
    <location>
        <begin position="5"/>
        <end position="289"/>
    </location>
</feature>
<dbReference type="Pfam" id="PF21445">
    <property type="entry name" value="ADDB_N"/>
    <property type="match status" value="1"/>
</dbReference>
<keyword evidence="12 14" id="KW-0238">DNA-binding</keyword>
<dbReference type="GO" id="GO:0004386">
    <property type="term" value="F:helicase activity"/>
    <property type="evidence" value="ECO:0007669"/>
    <property type="project" value="UniProtKB-KW"/>
</dbReference>
<dbReference type="NCBIfam" id="TIGR02773">
    <property type="entry name" value="addB_Gpos"/>
    <property type="match status" value="1"/>
</dbReference>
<feature type="binding site" evidence="14">
    <location>
        <position position="1109"/>
    </location>
    <ligand>
        <name>[4Fe-4S] cluster</name>
        <dbReference type="ChEBI" id="CHEBI:49883"/>
    </ligand>
</feature>
<keyword evidence="13 14" id="KW-0234">DNA repair</keyword>
<evidence type="ECO:0000256" key="14">
    <source>
        <dbReference type="HAMAP-Rule" id="MF_01452"/>
    </source>
</evidence>